<accession>A0A8D8ZCM1</accession>
<dbReference type="AlphaFoldDB" id="A0A8D8ZCM1"/>
<proteinExistence type="predicted"/>
<sequence>MISRRWPPREWMAQCARFSEFSITFLNVSRLIAAISCRMLTFQKIMIHSNFITKTNAMNINGPPCTIPSYIFQASVFIPFINSSTPLKPSIIFQSSNPINNCCNPESPVMIKLRMC</sequence>
<protein>
    <submittedName>
        <fullName evidence="1">Uncharacterized protein</fullName>
    </submittedName>
</protein>
<reference evidence="1" key="1">
    <citation type="submission" date="2021-05" db="EMBL/GenBank/DDBJ databases">
        <authorList>
            <person name="Alioto T."/>
            <person name="Alioto T."/>
            <person name="Gomez Garrido J."/>
        </authorList>
    </citation>
    <scope>NUCLEOTIDE SEQUENCE</scope>
</reference>
<dbReference type="EMBL" id="HBUF01455633">
    <property type="protein sequence ID" value="CAG6743896.1"/>
    <property type="molecule type" value="Transcribed_RNA"/>
</dbReference>
<evidence type="ECO:0000313" key="1">
    <source>
        <dbReference type="EMBL" id="CAG6743896.1"/>
    </source>
</evidence>
<organism evidence="1">
    <name type="scientific">Cacopsylla melanoneura</name>
    <dbReference type="NCBI Taxonomy" id="428564"/>
    <lineage>
        <taxon>Eukaryota</taxon>
        <taxon>Metazoa</taxon>
        <taxon>Ecdysozoa</taxon>
        <taxon>Arthropoda</taxon>
        <taxon>Hexapoda</taxon>
        <taxon>Insecta</taxon>
        <taxon>Pterygota</taxon>
        <taxon>Neoptera</taxon>
        <taxon>Paraneoptera</taxon>
        <taxon>Hemiptera</taxon>
        <taxon>Sternorrhyncha</taxon>
        <taxon>Psylloidea</taxon>
        <taxon>Psyllidae</taxon>
        <taxon>Psyllinae</taxon>
        <taxon>Cacopsylla</taxon>
    </lineage>
</organism>
<name>A0A8D8ZCM1_9HEMI</name>